<evidence type="ECO:0000256" key="7">
    <source>
        <dbReference type="PIRSR" id="PIRSR602401-1"/>
    </source>
</evidence>
<evidence type="ECO:0000256" key="4">
    <source>
        <dbReference type="ARBA" id="ARBA00023002"/>
    </source>
</evidence>
<evidence type="ECO:0000256" key="8">
    <source>
        <dbReference type="RuleBase" id="RU000461"/>
    </source>
</evidence>
<dbReference type="SUPFAM" id="SSF48264">
    <property type="entry name" value="Cytochrome P450"/>
    <property type="match status" value="1"/>
</dbReference>
<dbReference type="PROSITE" id="PS00086">
    <property type="entry name" value="CYTOCHROME_P450"/>
    <property type="match status" value="1"/>
</dbReference>
<dbReference type="PRINTS" id="PR00463">
    <property type="entry name" value="EP450I"/>
</dbReference>
<protein>
    <recommendedName>
        <fullName evidence="12">Cytochrome P450</fullName>
    </recommendedName>
</protein>
<keyword evidence="9" id="KW-1133">Transmembrane helix</keyword>
<evidence type="ECO:0000256" key="9">
    <source>
        <dbReference type="SAM" id="Phobius"/>
    </source>
</evidence>
<dbReference type="InterPro" id="IPR002401">
    <property type="entry name" value="Cyt_P450_E_grp-I"/>
</dbReference>
<evidence type="ECO:0000256" key="1">
    <source>
        <dbReference type="ARBA" id="ARBA00001971"/>
    </source>
</evidence>
<dbReference type="InterPro" id="IPR036396">
    <property type="entry name" value="Cyt_P450_sf"/>
</dbReference>
<feature type="binding site" description="axial binding residue" evidence="7">
    <location>
        <position position="439"/>
    </location>
    <ligand>
        <name>heme</name>
        <dbReference type="ChEBI" id="CHEBI:30413"/>
    </ligand>
    <ligandPart>
        <name>Fe</name>
        <dbReference type="ChEBI" id="CHEBI:18248"/>
    </ligandPart>
</feature>
<dbReference type="GO" id="GO:0005506">
    <property type="term" value="F:iron ion binding"/>
    <property type="evidence" value="ECO:0007669"/>
    <property type="project" value="InterPro"/>
</dbReference>
<dbReference type="Proteomes" id="UP001143548">
    <property type="component" value="Unassembled WGS sequence"/>
</dbReference>
<comment type="caution">
    <text evidence="10">The sequence shown here is derived from an EMBL/GenBank/DDBJ whole genome shotgun (WGS) entry which is preliminary data.</text>
</comment>
<dbReference type="Gene3D" id="1.10.630.10">
    <property type="entry name" value="Cytochrome P450"/>
    <property type="match status" value="1"/>
</dbReference>
<evidence type="ECO:0000256" key="5">
    <source>
        <dbReference type="ARBA" id="ARBA00023004"/>
    </source>
</evidence>
<accession>A0A9W5YKA0</accession>
<evidence type="ECO:0000256" key="6">
    <source>
        <dbReference type="ARBA" id="ARBA00023033"/>
    </source>
</evidence>
<keyword evidence="7 8" id="KW-0349">Heme</keyword>
<name>A0A9W5YKA0_9EURO</name>
<proteinExistence type="inferred from homology"/>
<dbReference type="PANTHER" id="PTHR46300:SF2">
    <property type="entry name" value="CYTOCHROME P450 MONOOXYGENASE ALNH-RELATED"/>
    <property type="match status" value="1"/>
</dbReference>
<keyword evidence="3 7" id="KW-0479">Metal-binding</keyword>
<dbReference type="InterPro" id="IPR017972">
    <property type="entry name" value="Cyt_P450_CS"/>
</dbReference>
<gene>
    <name evidence="10" type="ORF">AbraCBS73388_010121</name>
</gene>
<dbReference type="EMBL" id="BROQ01000007">
    <property type="protein sequence ID" value="GKZ17801.1"/>
    <property type="molecule type" value="Genomic_DNA"/>
</dbReference>
<dbReference type="PANTHER" id="PTHR46300">
    <property type="entry name" value="P450, PUTATIVE (EUROFUNG)-RELATED-RELATED"/>
    <property type="match status" value="1"/>
</dbReference>
<evidence type="ECO:0000313" key="11">
    <source>
        <dbReference type="Proteomes" id="UP001143548"/>
    </source>
</evidence>
<dbReference type="GO" id="GO:0004497">
    <property type="term" value="F:monooxygenase activity"/>
    <property type="evidence" value="ECO:0007669"/>
    <property type="project" value="UniProtKB-KW"/>
</dbReference>
<keyword evidence="4 8" id="KW-0560">Oxidoreductase</keyword>
<dbReference type="PRINTS" id="PR00385">
    <property type="entry name" value="P450"/>
</dbReference>
<sequence length="519" mass="58470">MALLSLLNLGIGPVGLCLGAIAGAFLALLLQYAVASQRPKNFPPGPRGLPIIGNLHQLPLRKAFLRQTEWTNEYGTLIGLKLGPANVVVLNSYRHVKELFDKRGAIYSSRPNNYVGGELICRNETHILLAQYGPGWRALRKSVQGLLSVNAVDALYPLQTAEATQTMCHLLDDPSGYYDHIRQIFYRRDPGICALYHAQDRFTAILEPGACPPVDAFSCLKILPEFLSPWKKEAKEIRKEQRSLYFGLLGETQDRIQNQKLASCFMEKVLNDRKKTGFNEEQVAYLGGILMEAGSDTTSSTLLTFVLAMTQYPEILCKAQEEVDHVCGNDRSPTFDDLEDLPYLNACMNETLRWRPIAPGGIPHMLIQDDMYEGYFLPKGTIVFANTWAIHMDESEYEEPSRFNPDRFQGNKFGCKVNRNDADDHRRATYAFGAGRRVCPGQRLAENSLMINMAKMAWLFDIKPDSSSPWDVSMSSAFSDGFLVAPKKFPVQFVVRSDHRMQVMKNELEESKGVFARYE</sequence>
<evidence type="ECO:0000313" key="10">
    <source>
        <dbReference type="EMBL" id="GKZ17801.1"/>
    </source>
</evidence>
<evidence type="ECO:0000256" key="2">
    <source>
        <dbReference type="ARBA" id="ARBA00010617"/>
    </source>
</evidence>
<dbReference type="InterPro" id="IPR050364">
    <property type="entry name" value="Cytochrome_P450_fung"/>
</dbReference>
<comment type="cofactor">
    <cofactor evidence="1 7">
        <name>heme</name>
        <dbReference type="ChEBI" id="CHEBI:30413"/>
    </cofactor>
</comment>
<organism evidence="10 11">
    <name type="scientific">Aspergillus brasiliensis</name>
    <dbReference type="NCBI Taxonomy" id="319629"/>
    <lineage>
        <taxon>Eukaryota</taxon>
        <taxon>Fungi</taxon>
        <taxon>Dikarya</taxon>
        <taxon>Ascomycota</taxon>
        <taxon>Pezizomycotina</taxon>
        <taxon>Eurotiomycetes</taxon>
        <taxon>Eurotiomycetidae</taxon>
        <taxon>Eurotiales</taxon>
        <taxon>Aspergillaceae</taxon>
        <taxon>Aspergillus</taxon>
        <taxon>Aspergillus subgen. Circumdati</taxon>
    </lineage>
</organism>
<comment type="similarity">
    <text evidence="2 8">Belongs to the cytochrome P450 family.</text>
</comment>
<dbReference type="Pfam" id="PF00067">
    <property type="entry name" value="p450"/>
    <property type="match status" value="2"/>
</dbReference>
<evidence type="ECO:0000256" key="3">
    <source>
        <dbReference type="ARBA" id="ARBA00022723"/>
    </source>
</evidence>
<keyword evidence="9" id="KW-0812">Transmembrane</keyword>
<keyword evidence="9" id="KW-0472">Membrane</keyword>
<reference evidence="10" key="1">
    <citation type="submission" date="2022-07" db="EMBL/GenBank/DDBJ databases">
        <title>Taxonomy of Aspergillus series Nigri: significant species reduction supported by multi-species coalescent approaches.</title>
        <authorList>
            <person name="Bian C."/>
            <person name="Kusuya Y."/>
            <person name="Sklenar F."/>
            <person name="D'hooge E."/>
            <person name="Yaguchi T."/>
            <person name="Takahashi H."/>
            <person name="Hubka V."/>
        </authorList>
    </citation>
    <scope>NUCLEOTIDE SEQUENCE</scope>
    <source>
        <strain evidence="10">CBS 733.88</strain>
    </source>
</reference>
<dbReference type="CDD" id="cd11065">
    <property type="entry name" value="CYP64-like"/>
    <property type="match status" value="1"/>
</dbReference>
<keyword evidence="6 8" id="KW-0503">Monooxygenase</keyword>
<feature type="transmembrane region" description="Helical" evidence="9">
    <location>
        <begin position="6"/>
        <end position="30"/>
    </location>
</feature>
<dbReference type="InterPro" id="IPR001128">
    <property type="entry name" value="Cyt_P450"/>
</dbReference>
<dbReference type="AlphaFoldDB" id="A0A9W5YKA0"/>
<keyword evidence="5 7" id="KW-0408">Iron</keyword>
<dbReference type="GO" id="GO:0016705">
    <property type="term" value="F:oxidoreductase activity, acting on paired donors, with incorporation or reduction of molecular oxygen"/>
    <property type="evidence" value="ECO:0007669"/>
    <property type="project" value="InterPro"/>
</dbReference>
<evidence type="ECO:0008006" key="12">
    <source>
        <dbReference type="Google" id="ProtNLM"/>
    </source>
</evidence>
<dbReference type="GO" id="GO:0020037">
    <property type="term" value="F:heme binding"/>
    <property type="evidence" value="ECO:0007669"/>
    <property type="project" value="InterPro"/>
</dbReference>